<proteinExistence type="predicted"/>
<organism evidence="1">
    <name type="scientific">marine sediment metagenome</name>
    <dbReference type="NCBI Taxonomy" id="412755"/>
    <lineage>
        <taxon>unclassified sequences</taxon>
        <taxon>metagenomes</taxon>
        <taxon>ecological metagenomes</taxon>
    </lineage>
</organism>
<evidence type="ECO:0000313" key="1">
    <source>
        <dbReference type="EMBL" id="GAH70146.1"/>
    </source>
</evidence>
<reference evidence="1" key="1">
    <citation type="journal article" date="2014" name="Front. Microbiol.">
        <title>High frequency of phylogenetically diverse reductive dehalogenase-homologous genes in deep subseafloor sedimentary metagenomes.</title>
        <authorList>
            <person name="Kawai M."/>
            <person name="Futagami T."/>
            <person name="Toyoda A."/>
            <person name="Takaki Y."/>
            <person name="Nishi S."/>
            <person name="Hori S."/>
            <person name="Arai W."/>
            <person name="Tsubouchi T."/>
            <person name="Morono Y."/>
            <person name="Uchiyama I."/>
            <person name="Ito T."/>
            <person name="Fujiyama A."/>
            <person name="Inagaki F."/>
            <person name="Takami H."/>
        </authorList>
    </citation>
    <scope>NUCLEOTIDE SEQUENCE</scope>
    <source>
        <strain evidence="1">Expedition CK06-06</strain>
    </source>
</reference>
<evidence type="ECO:0008006" key="2">
    <source>
        <dbReference type="Google" id="ProtNLM"/>
    </source>
</evidence>
<dbReference type="AlphaFoldDB" id="X1HJ32"/>
<comment type="caution">
    <text evidence="1">The sequence shown here is derived from an EMBL/GenBank/DDBJ whole genome shotgun (WGS) entry which is preliminary data.</text>
</comment>
<gene>
    <name evidence="1" type="ORF">S03H2_45330</name>
</gene>
<name>X1HJ32_9ZZZZ</name>
<sequence>MTNDQALKTLIKKIYTRKKQSVWTVTEGKKQSGKTNFVLRQMELLHELGLAEGFGSNVQSLKVPFEVDFIQDFKTLKARCQMLNPDPEKHGIKRYFFFASEMGKFFPRDQPWRNTKFIEELQLVRKVGLNWLGDGINRIDKRIVNETHFDGKFRKVSIMRPDIATYHNYSSNRTVTIHNIKPTTLTYNTWESCNFYMEPQTEDTDIPLNADHQIVKQYLAAGCSIAKT</sequence>
<dbReference type="EMBL" id="BARU01028398">
    <property type="protein sequence ID" value="GAH70146.1"/>
    <property type="molecule type" value="Genomic_DNA"/>
</dbReference>
<protein>
    <recommendedName>
        <fullName evidence="2">Phage terminase large subunit N-terminal domain-containing protein</fullName>
    </recommendedName>
</protein>
<feature type="non-terminal residue" evidence="1">
    <location>
        <position position="228"/>
    </location>
</feature>
<accession>X1HJ32</accession>